<evidence type="ECO:0000313" key="4">
    <source>
        <dbReference type="Proteomes" id="UP000078540"/>
    </source>
</evidence>
<keyword evidence="4" id="KW-1185">Reference proteome</keyword>
<feature type="compositionally biased region" description="Basic residues" evidence="1">
    <location>
        <begin position="81"/>
        <end position="90"/>
    </location>
</feature>
<dbReference type="InterPro" id="IPR003034">
    <property type="entry name" value="SAP_dom"/>
</dbReference>
<dbReference type="Proteomes" id="UP000078540">
    <property type="component" value="Unassembled WGS sequence"/>
</dbReference>
<sequence length="145" mass="16713">MCARKREKIPTGNTSFILTLKQEMYSESLTFIIFYYNKLSYISTKCCSLMVTDSDCIILPTNMRAQSGSDASDDDDDATRKKTPNRTNRRQLRDFSDYDFDDASDKFREKLEYATTFSIGDLTSMCNILGLDYIGAKEELQRRVI</sequence>
<dbReference type="AlphaFoldDB" id="A0A151I1N5"/>
<evidence type="ECO:0000313" key="3">
    <source>
        <dbReference type="EMBL" id="KYM80628.1"/>
    </source>
</evidence>
<dbReference type="STRING" id="520822.A0A151I1N5"/>
<organism evidence="3 4">
    <name type="scientific">Atta colombica</name>
    <dbReference type="NCBI Taxonomy" id="520822"/>
    <lineage>
        <taxon>Eukaryota</taxon>
        <taxon>Metazoa</taxon>
        <taxon>Ecdysozoa</taxon>
        <taxon>Arthropoda</taxon>
        <taxon>Hexapoda</taxon>
        <taxon>Insecta</taxon>
        <taxon>Pterygota</taxon>
        <taxon>Neoptera</taxon>
        <taxon>Endopterygota</taxon>
        <taxon>Hymenoptera</taxon>
        <taxon>Apocrita</taxon>
        <taxon>Aculeata</taxon>
        <taxon>Formicoidea</taxon>
        <taxon>Formicidae</taxon>
        <taxon>Myrmicinae</taxon>
        <taxon>Atta</taxon>
    </lineage>
</organism>
<reference evidence="3 4" key="1">
    <citation type="submission" date="2015-09" db="EMBL/GenBank/DDBJ databases">
        <title>Atta colombica WGS genome.</title>
        <authorList>
            <person name="Nygaard S."/>
            <person name="Hu H."/>
            <person name="Boomsma J."/>
            <person name="Zhang G."/>
        </authorList>
    </citation>
    <scope>NUCLEOTIDE SEQUENCE [LARGE SCALE GENOMIC DNA]</scope>
    <source>
        <strain evidence="3">Treedump-2</strain>
        <tissue evidence="3">Whole body</tissue>
    </source>
</reference>
<feature type="domain" description="SAP" evidence="2">
    <location>
        <begin position="114"/>
        <end position="145"/>
    </location>
</feature>
<name>A0A151I1N5_9HYME</name>
<dbReference type="PROSITE" id="PS50800">
    <property type="entry name" value="SAP"/>
    <property type="match status" value="1"/>
</dbReference>
<feature type="region of interest" description="Disordered" evidence="1">
    <location>
        <begin position="65"/>
        <end position="92"/>
    </location>
</feature>
<evidence type="ECO:0000256" key="1">
    <source>
        <dbReference type="SAM" id="MobiDB-lite"/>
    </source>
</evidence>
<protein>
    <recommendedName>
        <fullName evidence="2">SAP domain-containing protein</fullName>
    </recommendedName>
</protein>
<accession>A0A151I1N5</accession>
<evidence type="ECO:0000259" key="2">
    <source>
        <dbReference type="PROSITE" id="PS50800"/>
    </source>
</evidence>
<gene>
    <name evidence="3" type="ORF">ALC53_08919</name>
</gene>
<dbReference type="EMBL" id="KQ976559">
    <property type="protein sequence ID" value="KYM80628.1"/>
    <property type="molecule type" value="Genomic_DNA"/>
</dbReference>
<proteinExistence type="predicted"/>